<organism evidence="1 2">
    <name type="scientific">Hypoxylon rubiginosum</name>
    <dbReference type="NCBI Taxonomy" id="110542"/>
    <lineage>
        <taxon>Eukaryota</taxon>
        <taxon>Fungi</taxon>
        <taxon>Dikarya</taxon>
        <taxon>Ascomycota</taxon>
        <taxon>Pezizomycotina</taxon>
        <taxon>Sordariomycetes</taxon>
        <taxon>Xylariomycetidae</taxon>
        <taxon>Xylariales</taxon>
        <taxon>Hypoxylaceae</taxon>
        <taxon>Hypoxylon</taxon>
    </lineage>
</organism>
<sequence length="61" mass="7164">MAAIDTQLITRELPQLIGREVSHMSIIMRREVDHRAIETLFVVLTCIFGVGGWMFWMMRQK</sequence>
<gene>
    <name evidence="1" type="ORF">F4820DRAFT_453485</name>
</gene>
<accession>A0ACB9YKT0</accession>
<dbReference type="Proteomes" id="UP001497700">
    <property type="component" value="Unassembled WGS sequence"/>
</dbReference>
<evidence type="ECO:0000313" key="1">
    <source>
        <dbReference type="EMBL" id="KAI4859846.1"/>
    </source>
</evidence>
<name>A0ACB9YKT0_9PEZI</name>
<dbReference type="EMBL" id="MU393610">
    <property type="protein sequence ID" value="KAI4859846.1"/>
    <property type="molecule type" value="Genomic_DNA"/>
</dbReference>
<protein>
    <submittedName>
        <fullName evidence="1">Uncharacterized protein</fullName>
    </submittedName>
</protein>
<comment type="caution">
    <text evidence="1">The sequence shown here is derived from an EMBL/GenBank/DDBJ whole genome shotgun (WGS) entry which is preliminary data.</text>
</comment>
<proteinExistence type="predicted"/>
<keyword evidence="2" id="KW-1185">Reference proteome</keyword>
<reference evidence="1 2" key="1">
    <citation type="journal article" date="2022" name="New Phytol.">
        <title>Ecological generalism drives hyperdiversity of secondary metabolite gene clusters in xylarialean endophytes.</title>
        <authorList>
            <person name="Franco M.E.E."/>
            <person name="Wisecaver J.H."/>
            <person name="Arnold A.E."/>
            <person name="Ju Y.M."/>
            <person name="Slot J.C."/>
            <person name="Ahrendt S."/>
            <person name="Moore L.P."/>
            <person name="Eastman K.E."/>
            <person name="Scott K."/>
            <person name="Konkel Z."/>
            <person name="Mondo S.J."/>
            <person name="Kuo A."/>
            <person name="Hayes R.D."/>
            <person name="Haridas S."/>
            <person name="Andreopoulos B."/>
            <person name="Riley R."/>
            <person name="LaButti K."/>
            <person name="Pangilinan J."/>
            <person name="Lipzen A."/>
            <person name="Amirebrahimi M."/>
            <person name="Yan J."/>
            <person name="Adam C."/>
            <person name="Keymanesh K."/>
            <person name="Ng V."/>
            <person name="Louie K."/>
            <person name="Northen T."/>
            <person name="Drula E."/>
            <person name="Henrissat B."/>
            <person name="Hsieh H.M."/>
            <person name="Youens-Clark K."/>
            <person name="Lutzoni F."/>
            <person name="Miadlikowska J."/>
            <person name="Eastwood D.C."/>
            <person name="Hamelin R.C."/>
            <person name="Grigoriev I.V."/>
            <person name="U'Ren J.M."/>
        </authorList>
    </citation>
    <scope>NUCLEOTIDE SEQUENCE [LARGE SCALE GENOMIC DNA]</scope>
    <source>
        <strain evidence="1 2">CBS 119005</strain>
    </source>
</reference>
<evidence type="ECO:0000313" key="2">
    <source>
        <dbReference type="Proteomes" id="UP001497700"/>
    </source>
</evidence>